<dbReference type="PANTHER" id="PTHR35004:SF7">
    <property type="entry name" value="INTEGRASE PROTEIN"/>
    <property type="match status" value="1"/>
</dbReference>
<feature type="non-terminal residue" evidence="2">
    <location>
        <position position="282"/>
    </location>
</feature>
<dbReference type="GO" id="GO:0003676">
    <property type="term" value="F:nucleic acid binding"/>
    <property type="evidence" value="ECO:0007669"/>
    <property type="project" value="InterPro"/>
</dbReference>
<sequence length="282" mass="31987">MPSGRHSVIPYDSLMQLRQRLDRLPKKSPERASQVAAIAELYGVSPSTVYRALNLIHKPHAAHRADHGKPRVLQQAHLERYCELIAALKLRTTNKQGRHLSTTRAIELLEDFGVETAEGLVKAPKGILSRPTINRYLSLWRLDQPRLSRQPPAVRFQAERSNDCWQFDLSPSDLKHIAKPEWIDPSKGEPTLMLFSVVDDRSGVAYQEYHCVYGEDAESALRFLFNAMAAKTDPTFPFQGRPKMIYLDNGPVAKRRVFQNVMQALGIEWQTHIPAGKDGTRT</sequence>
<organism evidence="2 3">
    <name type="scientific">Pseudomonas amygdali pv. dendropanacis</name>
    <dbReference type="NCBI Taxonomy" id="235272"/>
    <lineage>
        <taxon>Bacteria</taxon>
        <taxon>Pseudomonadati</taxon>
        <taxon>Pseudomonadota</taxon>
        <taxon>Gammaproteobacteria</taxon>
        <taxon>Pseudomonadales</taxon>
        <taxon>Pseudomonadaceae</taxon>
        <taxon>Pseudomonas</taxon>
        <taxon>Pseudomonas amygdali</taxon>
    </lineage>
</organism>
<dbReference type="Gene3D" id="3.30.420.10">
    <property type="entry name" value="Ribonuclease H-like superfamily/Ribonuclease H"/>
    <property type="match status" value="1"/>
</dbReference>
<reference evidence="2 3" key="1">
    <citation type="submission" date="2015-09" db="EMBL/GenBank/DDBJ databases">
        <title>Genome announcement of multiple Pseudomonas syringae strains.</title>
        <authorList>
            <person name="Thakur S."/>
            <person name="Wang P.W."/>
            <person name="Gong Y."/>
            <person name="Weir B.S."/>
            <person name="Guttman D.S."/>
        </authorList>
    </citation>
    <scope>NUCLEOTIDE SEQUENCE [LARGE SCALE GENOMIC DNA]</scope>
    <source>
        <strain evidence="2 3">ICMP9150</strain>
    </source>
</reference>
<name>A0A0P9R886_PSEA0</name>
<comment type="caution">
    <text evidence="2">The sequence shown here is derived from an EMBL/GenBank/DDBJ whole genome shotgun (WGS) entry which is preliminary data.</text>
</comment>
<evidence type="ECO:0000313" key="3">
    <source>
        <dbReference type="Proteomes" id="UP000050346"/>
    </source>
</evidence>
<dbReference type="PANTHER" id="PTHR35004">
    <property type="entry name" value="TRANSPOSASE RV3428C-RELATED"/>
    <property type="match status" value="1"/>
</dbReference>
<evidence type="ECO:0000313" key="2">
    <source>
        <dbReference type="EMBL" id="KPX24656.1"/>
    </source>
</evidence>
<gene>
    <name evidence="2" type="ORF">ALO71_101869</name>
</gene>
<feature type="domain" description="Integrase catalytic" evidence="1">
    <location>
        <begin position="147"/>
        <end position="282"/>
    </location>
</feature>
<dbReference type="Proteomes" id="UP000050346">
    <property type="component" value="Unassembled WGS sequence"/>
</dbReference>
<dbReference type="InterPro" id="IPR001584">
    <property type="entry name" value="Integrase_cat-core"/>
</dbReference>
<dbReference type="PROSITE" id="PS50994">
    <property type="entry name" value="INTEGRASE"/>
    <property type="match status" value="1"/>
</dbReference>
<dbReference type="InterPro" id="IPR012337">
    <property type="entry name" value="RNaseH-like_sf"/>
</dbReference>
<dbReference type="GO" id="GO:0015074">
    <property type="term" value="P:DNA integration"/>
    <property type="evidence" value="ECO:0007669"/>
    <property type="project" value="InterPro"/>
</dbReference>
<dbReference type="PATRIC" id="fig|235272.12.peg.2837"/>
<dbReference type="EMBL" id="LJQG01000016">
    <property type="protein sequence ID" value="KPX24656.1"/>
    <property type="molecule type" value="Genomic_DNA"/>
</dbReference>
<dbReference type="AlphaFoldDB" id="A0A0P9R886"/>
<proteinExistence type="predicted"/>
<dbReference type="InterPro" id="IPR036397">
    <property type="entry name" value="RNaseH_sf"/>
</dbReference>
<accession>A0A0P9R886</accession>
<dbReference type="SUPFAM" id="SSF53098">
    <property type="entry name" value="Ribonuclease H-like"/>
    <property type="match status" value="1"/>
</dbReference>
<protein>
    <submittedName>
        <fullName evidence="2">Putative integrase protein</fullName>
    </submittedName>
</protein>
<evidence type="ECO:0000259" key="1">
    <source>
        <dbReference type="PROSITE" id="PS50994"/>
    </source>
</evidence>